<dbReference type="GO" id="GO:0051131">
    <property type="term" value="P:chaperone-mediated protein complex assembly"/>
    <property type="evidence" value="ECO:0007669"/>
    <property type="project" value="TreeGrafter"/>
</dbReference>
<keyword evidence="1" id="KW-0732">Signal</keyword>
<name>A0A8S0R1N9_OLEEU</name>
<dbReference type="InterPro" id="IPR003111">
    <property type="entry name" value="Lon_prtase_N"/>
</dbReference>
<dbReference type="GO" id="GO:0007005">
    <property type="term" value="P:mitochondrion organization"/>
    <property type="evidence" value="ECO:0007669"/>
    <property type="project" value="TreeGrafter"/>
</dbReference>
<dbReference type="SMART" id="SM00464">
    <property type="entry name" value="LON"/>
    <property type="match status" value="1"/>
</dbReference>
<dbReference type="PANTHER" id="PTHR43718:SF2">
    <property type="entry name" value="LON PROTEASE HOMOLOG, MITOCHONDRIAL"/>
    <property type="match status" value="1"/>
</dbReference>
<keyword evidence="3" id="KW-0645">Protease</keyword>
<protein>
    <submittedName>
        <fullName evidence="3">Lon protease homolog 1, mitochondrial-like</fullName>
    </submittedName>
</protein>
<dbReference type="Gramene" id="OE9A076980T1">
    <property type="protein sequence ID" value="OE9A076980C1"/>
    <property type="gene ID" value="OE9A076980"/>
</dbReference>
<dbReference type="OrthoDB" id="1704247at2759"/>
<sequence length="323" mass="35852">MAEQIRMVCSLWSRLVMVCSSQIGDGYGGEADRGELAPNEGPRVGSVGIYRGFSSFARLKNGDWPIGNDEVKPRHFISKIRIRVQTPVVASKPYSSKFYPDSNSAIPGALPPATVAASFCPPVTECHLPPQPAESGSKVKEVDDSGSEVAESKSALVIVPTVFRPEEYLTVIALPLPQRPLFPGLYIPVYVKDPKWLEALVESRNGKPLMLVLSNLNMRHEDPLMVKVDHLKEKPHDDKDDDILKATSIEVISTLKDVLKTRTLWRDLVRTYTQHVGHFNYPRLADFGAAISGANKSQCQQVLEKPDVGSLQPYRLHFSENEH</sequence>
<evidence type="ECO:0000259" key="2">
    <source>
        <dbReference type="SMART" id="SM00464"/>
    </source>
</evidence>
<dbReference type="GO" id="GO:0004252">
    <property type="term" value="F:serine-type endopeptidase activity"/>
    <property type="evidence" value="ECO:0007669"/>
    <property type="project" value="InterPro"/>
</dbReference>
<dbReference type="GO" id="GO:0005524">
    <property type="term" value="F:ATP binding"/>
    <property type="evidence" value="ECO:0007669"/>
    <property type="project" value="InterPro"/>
</dbReference>
<proteinExistence type="predicted"/>
<dbReference type="GO" id="GO:0005759">
    <property type="term" value="C:mitochondrial matrix"/>
    <property type="evidence" value="ECO:0007669"/>
    <property type="project" value="TreeGrafter"/>
</dbReference>
<evidence type="ECO:0000313" key="4">
    <source>
        <dbReference type="Proteomes" id="UP000594638"/>
    </source>
</evidence>
<dbReference type="GO" id="GO:0006515">
    <property type="term" value="P:protein quality control for misfolded or incompletely synthesized proteins"/>
    <property type="evidence" value="ECO:0007669"/>
    <property type="project" value="TreeGrafter"/>
</dbReference>
<dbReference type="GO" id="GO:0003697">
    <property type="term" value="F:single-stranded DNA binding"/>
    <property type="evidence" value="ECO:0007669"/>
    <property type="project" value="TreeGrafter"/>
</dbReference>
<accession>A0A8S0R1N9</accession>
<dbReference type="InterPro" id="IPR015947">
    <property type="entry name" value="PUA-like_sf"/>
</dbReference>
<dbReference type="Gene3D" id="1.20.58.1480">
    <property type="match status" value="1"/>
</dbReference>
<gene>
    <name evidence="3" type="ORF">OLEA9_A076980</name>
</gene>
<dbReference type="AlphaFoldDB" id="A0A8S0R1N9"/>
<dbReference type="Proteomes" id="UP000594638">
    <property type="component" value="Unassembled WGS sequence"/>
</dbReference>
<dbReference type="Pfam" id="PF02190">
    <property type="entry name" value="LON_substr_bdg"/>
    <property type="match status" value="1"/>
</dbReference>
<feature type="domain" description="Lon N-terminal" evidence="2">
    <location>
        <begin position="170"/>
        <end position="321"/>
    </location>
</feature>
<dbReference type="InterPro" id="IPR027065">
    <property type="entry name" value="Lon_Prtase"/>
</dbReference>
<organism evidence="3 4">
    <name type="scientific">Olea europaea subsp. europaea</name>
    <dbReference type="NCBI Taxonomy" id="158383"/>
    <lineage>
        <taxon>Eukaryota</taxon>
        <taxon>Viridiplantae</taxon>
        <taxon>Streptophyta</taxon>
        <taxon>Embryophyta</taxon>
        <taxon>Tracheophyta</taxon>
        <taxon>Spermatophyta</taxon>
        <taxon>Magnoliopsida</taxon>
        <taxon>eudicotyledons</taxon>
        <taxon>Gunneridae</taxon>
        <taxon>Pentapetalae</taxon>
        <taxon>asterids</taxon>
        <taxon>lamiids</taxon>
        <taxon>Lamiales</taxon>
        <taxon>Oleaceae</taxon>
        <taxon>Oleeae</taxon>
        <taxon>Olea</taxon>
    </lineage>
</organism>
<keyword evidence="3" id="KW-0378">Hydrolase</keyword>
<dbReference type="GO" id="GO:0004176">
    <property type="term" value="F:ATP-dependent peptidase activity"/>
    <property type="evidence" value="ECO:0007669"/>
    <property type="project" value="InterPro"/>
</dbReference>
<feature type="signal peptide" evidence="1">
    <location>
        <begin position="1"/>
        <end position="21"/>
    </location>
</feature>
<evidence type="ECO:0000256" key="1">
    <source>
        <dbReference type="SAM" id="SignalP"/>
    </source>
</evidence>
<dbReference type="SUPFAM" id="SSF88697">
    <property type="entry name" value="PUA domain-like"/>
    <property type="match status" value="1"/>
</dbReference>
<evidence type="ECO:0000313" key="3">
    <source>
        <dbReference type="EMBL" id="CAA2972663.1"/>
    </source>
</evidence>
<reference evidence="3 4" key="1">
    <citation type="submission" date="2019-12" db="EMBL/GenBank/DDBJ databases">
        <authorList>
            <person name="Alioto T."/>
            <person name="Alioto T."/>
            <person name="Gomez Garrido J."/>
        </authorList>
    </citation>
    <scope>NUCLEOTIDE SEQUENCE [LARGE SCALE GENOMIC DNA]</scope>
</reference>
<dbReference type="EMBL" id="CACTIH010002061">
    <property type="protein sequence ID" value="CAA2972663.1"/>
    <property type="molecule type" value="Genomic_DNA"/>
</dbReference>
<dbReference type="PANTHER" id="PTHR43718">
    <property type="entry name" value="LON PROTEASE"/>
    <property type="match status" value="1"/>
</dbReference>
<keyword evidence="4" id="KW-1185">Reference proteome</keyword>
<comment type="caution">
    <text evidence="3">The sequence shown here is derived from an EMBL/GenBank/DDBJ whole genome shotgun (WGS) entry which is preliminary data.</text>
</comment>
<feature type="chain" id="PRO_5035782815" evidence="1">
    <location>
        <begin position="22"/>
        <end position="323"/>
    </location>
</feature>